<dbReference type="EMBL" id="JAKOGI010000275">
    <property type="protein sequence ID" value="KAJ8437873.1"/>
    <property type="molecule type" value="Genomic_DNA"/>
</dbReference>
<feature type="domain" description="NPH3" evidence="6">
    <location>
        <begin position="190"/>
        <end position="444"/>
    </location>
</feature>
<evidence type="ECO:0000256" key="1">
    <source>
        <dbReference type="ARBA" id="ARBA00004906"/>
    </source>
</evidence>
<accession>A0A9Q1K6V0</accession>
<dbReference type="Gene3D" id="3.30.710.10">
    <property type="entry name" value="Potassium Channel Kv1.1, Chain A"/>
    <property type="match status" value="1"/>
</dbReference>
<dbReference type="AlphaFoldDB" id="A0A9Q1K6V0"/>
<dbReference type="PROSITE" id="PS51649">
    <property type="entry name" value="NPH3"/>
    <property type="match status" value="1"/>
</dbReference>
<proteinExistence type="inferred from homology"/>
<dbReference type="PANTHER" id="PTHR32370">
    <property type="entry name" value="OS12G0117600 PROTEIN"/>
    <property type="match status" value="1"/>
</dbReference>
<evidence type="ECO:0000259" key="6">
    <source>
        <dbReference type="PROSITE" id="PS51649"/>
    </source>
</evidence>
<dbReference type="InterPro" id="IPR000210">
    <property type="entry name" value="BTB/POZ_dom"/>
</dbReference>
<protein>
    <recommendedName>
        <fullName evidence="9">BTB/POZ domain-containing protein</fullName>
    </recommendedName>
</protein>
<dbReference type="InterPro" id="IPR043454">
    <property type="entry name" value="NPH3/RPT2-like"/>
</dbReference>
<dbReference type="PROSITE" id="PS50097">
    <property type="entry name" value="BTB"/>
    <property type="match status" value="1"/>
</dbReference>
<organism evidence="7 8">
    <name type="scientific">Carnegiea gigantea</name>
    <dbReference type="NCBI Taxonomy" id="171969"/>
    <lineage>
        <taxon>Eukaryota</taxon>
        <taxon>Viridiplantae</taxon>
        <taxon>Streptophyta</taxon>
        <taxon>Embryophyta</taxon>
        <taxon>Tracheophyta</taxon>
        <taxon>Spermatophyta</taxon>
        <taxon>Magnoliopsida</taxon>
        <taxon>eudicotyledons</taxon>
        <taxon>Gunneridae</taxon>
        <taxon>Pentapetalae</taxon>
        <taxon>Caryophyllales</taxon>
        <taxon>Cactineae</taxon>
        <taxon>Cactaceae</taxon>
        <taxon>Cactoideae</taxon>
        <taxon>Echinocereeae</taxon>
        <taxon>Carnegiea</taxon>
    </lineage>
</organism>
<dbReference type="InterPro" id="IPR011333">
    <property type="entry name" value="SKP1/BTB/POZ_sf"/>
</dbReference>
<keyword evidence="2" id="KW-0833">Ubl conjugation pathway</keyword>
<reference evidence="7" key="1">
    <citation type="submission" date="2022-04" db="EMBL/GenBank/DDBJ databases">
        <title>Carnegiea gigantea Genome sequencing and assembly v2.</title>
        <authorList>
            <person name="Copetti D."/>
            <person name="Sanderson M.J."/>
            <person name="Burquez A."/>
            <person name="Wojciechowski M.F."/>
        </authorList>
    </citation>
    <scope>NUCLEOTIDE SEQUENCE</scope>
    <source>
        <strain evidence="7">SGP5-SGP5p</strain>
        <tissue evidence="7">Aerial part</tissue>
    </source>
</reference>
<dbReference type="OrthoDB" id="1690573at2759"/>
<dbReference type="Pfam" id="PF00651">
    <property type="entry name" value="BTB"/>
    <property type="match status" value="1"/>
</dbReference>
<evidence type="ECO:0000256" key="3">
    <source>
        <dbReference type="PROSITE-ProRule" id="PRU00982"/>
    </source>
</evidence>
<comment type="caution">
    <text evidence="7">The sequence shown here is derived from an EMBL/GenBank/DDBJ whole genome shotgun (WGS) entry which is preliminary data.</text>
</comment>
<sequence length="537" mass="61066">MEVSSDLEVDVNGQEIFCVNKKILASFSIKLSNLFENPGENTKKNMKVIFQDFPGGPAGFELIARFCYNNGIIEITHSNVVILNQVAKFMEMQKKVLGRPNLISQTEKFLEGIDCWTWSELLLALKHGQGLSFGANPVSSIQRLVDEVIERLALPCLATPSSVSSKSSSFRSSCDSKSTRSTKTSNFQRFWWFEELSELKMDVIDMLVKEMVKEKFDHPIISKFLFYYQRVRVFRASKVTRAKVIQKVITLLSLLDKRSISIKGLFDTLRIASSLKLRKSSKVQLELLIGSQLDQAALDDLLLPSPHGKSYTKYNVNLVLSFLKNFLLEGSINYKPCSYRLKKVARLVDLYASEIAPDARLKPSKFAALAMVIPDSARDSYDKIYQAIEIYLEVHPKLVEEQKMKICSVLNYEKLSPQVLNQLSRNTSFPMIAIVKALIHQNPKLKRAKSIKDACNFKGFSSFRNEAKEFKHREEVVIIKKLSTNEKLRAHLQEMGWSDVELEKICGKFQNQKAAHVMSTPQVCCISNVKHLPRLCS</sequence>
<feature type="domain" description="BTB" evidence="5">
    <location>
        <begin position="5"/>
        <end position="72"/>
    </location>
</feature>
<dbReference type="SUPFAM" id="SSF54695">
    <property type="entry name" value="POZ domain"/>
    <property type="match status" value="1"/>
</dbReference>
<dbReference type="Pfam" id="PF03000">
    <property type="entry name" value="NPH3"/>
    <property type="match status" value="1"/>
</dbReference>
<feature type="region of interest" description="Disordered" evidence="4">
    <location>
        <begin position="160"/>
        <end position="181"/>
    </location>
</feature>
<evidence type="ECO:0000256" key="4">
    <source>
        <dbReference type="SAM" id="MobiDB-lite"/>
    </source>
</evidence>
<keyword evidence="8" id="KW-1185">Reference proteome</keyword>
<comment type="similarity">
    <text evidence="3">Belongs to the NPH3 family.</text>
</comment>
<evidence type="ECO:0000313" key="8">
    <source>
        <dbReference type="Proteomes" id="UP001153076"/>
    </source>
</evidence>
<dbReference type="InterPro" id="IPR027356">
    <property type="entry name" value="NPH3_dom"/>
</dbReference>
<evidence type="ECO:0000256" key="2">
    <source>
        <dbReference type="ARBA" id="ARBA00022786"/>
    </source>
</evidence>
<evidence type="ECO:0008006" key="9">
    <source>
        <dbReference type="Google" id="ProtNLM"/>
    </source>
</evidence>
<dbReference type="Proteomes" id="UP001153076">
    <property type="component" value="Unassembled WGS sequence"/>
</dbReference>
<feature type="compositionally biased region" description="Low complexity" evidence="4">
    <location>
        <begin position="161"/>
        <end position="181"/>
    </location>
</feature>
<evidence type="ECO:0000313" key="7">
    <source>
        <dbReference type="EMBL" id="KAJ8437873.1"/>
    </source>
</evidence>
<comment type="pathway">
    <text evidence="1">Protein modification; protein ubiquitination.</text>
</comment>
<name>A0A9Q1K6V0_9CARY</name>
<gene>
    <name evidence="7" type="ORF">Cgig2_031389</name>
</gene>
<evidence type="ECO:0000259" key="5">
    <source>
        <dbReference type="PROSITE" id="PS50097"/>
    </source>
</evidence>
<dbReference type="SMART" id="SM00225">
    <property type="entry name" value="BTB"/>
    <property type="match status" value="1"/>
</dbReference>